<gene>
    <name evidence="1" type="ORF">BE17_34170</name>
</gene>
<dbReference type="SUPFAM" id="SSF52091">
    <property type="entry name" value="SpoIIaa-like"/>
    <property type="match status" value="1"/>
</dbReference>
<comment type="caution">
    <text evidence="1">The sequence shown here is derived from an EMBL/GenBank/DDBJ whole genome shotgun (WGS) entry which is preliminary data.</text>
</comment>
<proteinExistence type="predicted"/>
<evidence type="ECO:0008006" key="3">
    <source>
        <dbReference type="Google" id="ProtNLM"/>
    </source>
</evidence>
<sequence length="125" mass="13498">MNSLSVDPVVTDSFWIEPALKDGTLSVKLTGRGDMAAATPLKAYVKALEAEVPRLSVGTVEFDVRGLGFMSSSCLKAFIGLICGLVGHGLKCRIRFVTDPSLTWQRRSLKPLDRMCPELVSIADG</sequence>
<evidence type="ECO:0000313" key="1">
    <source>
        <dbReference type="EMBL" id="KYF74878.1"/>
    </source>
</evidence>
<dbReference type="AlphaFoldDB" id="A0A150R4Y5"/>
<dbReference type="Gene3D" id="3.30.750.24">
    <property type="entry name" value="STAS domain"/>
    <property type="match status" value="1"/>
</dbReference>
<name>A0A150R4Y5_SORCE</name>
<accession>A0A150R4Y5</accession>
<protein>
    <recommendedName>
        <fullName evidence="3">STAS domain-containing protein</fullName>
    </recommendedName>
</protein>
<organism evidence="1 2">
    <name type="scientific">Sorangium cellulosum</name>
    <name type="common">Polyangium cellulosum</name>
    <dbReference type="NCBI Taxonomy" id="56"/>
    <lineage>
        <taxon>Bacteria</taxon>
        <taxon>Pseudomonadati</taxon>
        <taxon>Myxococcota</taxon>
        <taxon>Polyangia</taxon>
        <taxon>Polyangiales</taxon>
        <taxon>Polyangiaceae</taxon>
        <taxon>Sorangium</taxon>
    </lineage>
</organism>
<evidence type="ECO:0000313" key="2">
    <source>
        <dbReference type="Proteomes" id="UP000075635"/>
    </source>
</evidence>
<dbReference type="EMBL" id="JEMB01003197">
    <property type="protein sequence ID" value="KYF74878.1"/>
    <property type="molecule type" value="Genomic_DNA"/>
</dbReference>
<reference evidence="1 2" key="1">
    <citation type="submission" date="2014-02" db="EMBL/GenBank/DDBJ databases">
        <title>The small core and large imbalanced accessory genome model reveals a collaborative survival strategy of Sorangium cellulosum strains in nature.</title>
        <authorList>
            <person name="Han K."/>
            <person name="Peng R."/>
            <person name="Blom J."/>
            <person name="Li Y.-Z."/>
        </authorList>
    </citation>
    <scope>NUCLEOTIDE SEQUENCE [LARGE SCALE GENOMIC DNA]</scope>
    <source>
        <strain evidence="1 2">So0011-07</strain>
    </source>
</reference>
<dbReference type="InterPro" id="IPR036513">
    <property type="entry name" value="STAS_dom_sf"/>
</dbReference>
<dbReference type="Proteomes" id="UP000075635">
    <property type="component" value="Unassembled WGS sequence"/>
</dbReference>